<keyword evidence="1" id="KW-1133">Transmembrane helix</keyword>
<feature type="transmembrane region" description="Helical" evidence="1">
    <location>
        <begin position="20"/>
        <end position="41"/>
    </location>
</feature>
<reference evidence="2" key="1">
    <citation type="submission" date="2016-12" db="EMBL/GenBank/DDBJ databases">
        <title>The genomes of Aspergillus section Nigri reveals drivers in fungal speciation.</title>
        <authorList>
            <consortium name="DOE Joint Genome Institute"/>
            <person name="Vesth T.C."/>
            <person name="Nybo J."/>
            <person name="Theobald S."/>
            <person name="Brandl J."/>
            <person name="Frisvad J.C."/>
            <person name="Nielsen K.F."/>
            <person name="Lyhne E.K."/>
            <person name="Kogle M.E."/>
            <person name="Kuo A."/>
            <person name="Riley R."/>
            <person name="Clum A."/>
            <person name="Nolan M."/>
            <person name="Lipzen A."/>
            <person name="Salamov A."/>
            <person name="Henrissat B."/>
            <person name="Wiebenga A."/>
            <person name="De Vries R.P."/>
            <person name="Grigoriev I.V."/>
            <person name="Mortensen U.H."/>
            <person name="Andersen M.R."/>
            <person name="Baker S.E."/>
        </authorList>
    </citation>
    <scope>NUCLEOTIDE SEQUENCE [LARGE SCALE GENOMIC DNA]</scope>
    <source>
        <strain evidence="2">CBS 113365</strain>
    </source>
</reference>
<sequence length="127" mass="14445">MINIPLIPNQNVPIKKKNLLTVYLSVRSGWAGLYLLAAYARRVQFKTCYCMQILTSLVLCYLSSCLLLLTSHMAYPVQLEMSMDKGRNYPGGSGGYASIQQYLLAHLISDIRVWWDNPSINLRVFIL</sequence>
<proteinExistence type="predicted"/>
<organism evidence="2 3">
    <name type="scientific">Aspergillus vadensis (strain CBS 113365 / IMI 142717 / IBT 24658)</name>
    <dbReference type="NCBI Taxonomy" id="1448311"/>
    <lineage>
        <taxon>Eukaryota</taxon>
        <taxon>Fungi</taxon>
        <taxon>Dikarya</taxon>
        <taxon>Ascomycota</taxon>
        <taxon>Pezizomycotina</taxon>
        <taxon>Eurotiomycetes</taxon>
        <taxon>Eurotiomycetidae</taxon>
        <taxon>Eurotiales</taxon>
        <taxon>Aspergillaceae</taxon>
        <taxon>Aspergillus</taxon>
        <taxon>Aspergillus subgen. Circumdati</taxon>
    </lineage>
</organism>
<keyword evidence="1" id="KW-0812">Transmembrane</keyword>
<protein>
    <submittedName>
        <fullName evidence="2">Uncharacterized protein</fullName>
    </submittedName>
</protein>
<dbReference type="GeneID" id="37206876"/>
<gene>
    <name evidence="2" type="ORF">BO88DRAFT_260576</name>
</gene>
<dbReference type="Proteomes" id="UP000248405">
    <property type="component" value="Unassembled WGS sequence"/>
</dbReference>
<evidence type="ECO:0000256" key="1">
    <source>
        <dbReference type="SAM" id="Phobius"/>
    </source>
</evidence>
<dbReference type="RefSeq" id="XP_025564097.1">
    <property type="nucleotide sequence ID" value="XM_025702284.1"/>
</dbReference>
<feature type="transmembrane region" description="Helical" evidence="1">
    <location>
        <begin position="53"/>
        <end position="75"/>
    </location>
</feature>
<keyword evidence="1" id="KW-0472">Membrane</keyword>
<dbReference type="AlphaFoldDB" id="A0A319BWQ1"/>
<evidence type="ECO:0000313" key="3">
    <source>
        <dbReference type="Proteomes" id="UP000248405"/>
    </source>
</evidence>
<name>A0A319BWQ1_ASPVC</name>
<dbReference type="EMBL" id="KZ821621">
    <property type="protein sequence ID" value="PYH70303.1"/>
    <property type="molecule type" value="Genomic_DNA"/>
</dbReference>
<accession>A0A319BWQ1</accession>
<evidence type="ECO:0000313" key="2">
    <source>
        <dbReference type="EMBL" id="PYH70303.1"/>
    </source>
</evidence>
<keyword evidence="3" id="KW-1185">Reference proteome</keyword>